<protein>
    <submittedName>
        <fullName evidence="3">Predicted transcriptional regulator</fullName>
    </submittedName>
</protein>
<dbReference type="eggNOG" id="COG2378">
    <property type="taxonomic scope" value="Bacteria"/>
</dbReference>
<keyword evidence="4" id="KW-1185">Reference proteome</keyword>
<reference evidence="4" key="1">
    <citation type="submission" date="2009-07" db="EMBL/GenBank/DDBJ databases">
        <title>Complete genome sequence of Rothia mucilaginosa DJ.</title>
        <authorList>
            <person name="Yamane K."/>
            <person name="Nambu T."/>
            <person name="Mashimo C."/>
            <person name="Sugimori C."/>
            <person name="Yamanaka T."/>
            <person name="Leung K."/>
            <person name="Fukushima H."/>
        </authorList>
    </citation>
    <scope>NUCLEOTIDE SEQUENCE [LARGE SCALE GENOMIC DNA]</scope>
    <source>
        <strain evidence="4">DY-18</strain>
    </source>
</reference>
<dbReference type="PROSITE" id="PS52050">
    <property type="entry name" value="WYL"/>
    <property type="match status" value="2"/>
</dbReference>
<feature type="domain" description="WYL" evidence="2">
    <location>
        <begin position="188"/>
        <end position="262"/>
    </location>
</feature>
<proteinExistence type="predicted"/>
<accession>D2NT97</accession>
<name>D2NT97_ROTMD</name>
<dbReference type="Pfam" id="PF13280">
    <property type="entry name" value="WYL"/>
    <property type="match status" value="2"/>
</dbReference>
<evidence type="ECO:0000256" key="1">
    <source>
        <dbReference type="SAM" id="MobiDB-lite"/>
    </source>
</evidence>
<evidence type="ECO:0000313" key="3">
    <source>
        <dbReference type="EMBL" id="BAI64873.1"/>
    </source>
</evidence>
<feature type="domain" description="WYL" evidence="2">
    <location>
        <begin position="537"/>
        <end position="589"/>
    </location>
</feature>
<evidence type="ECO:0000313" key="4">
    <source>
        <dbReference type="Proteomes" id="UP000001883"/>
    </source>
</evidence>
<dbReference type="InterPro" id="IPR026881">
    <property type="entry name" value="WYL_dom"/>
</dbReference>
<dbReference type="PANTHER" id="PTHR34580:SF1">
    <property type="entry name" value="PROTEIN PAFC"/>
    <property type="match status" value="1"/>
</dbReference>
<dbReference type="HOGENOM" id="CLU_360510_0_0_11"/>
<gene>
    <name evidence="3" type="ordered locus">RMDY18_10410</name>
</gene>
<evidence type="ECO:0000259" key="2">
    <source>
        <dbReference type="Pfam" id="PF13280"/>
    </source>
</evidence>
<dbReference type="InterPro" id="IPR051534">
    <property type="entry name" value="CBASS_pafABC_assoc_protein"/>
</dbReference>
<dbReference type="Proteomes" id="UP000001883">
    <property type="component" value="Chromosome"/>
</dbReference>
<dbReference type="EMBL" id="AP011540">
    <property type="protein sequence ID" value="BAI64873.1"/>
    <property type="molecule type" value="Genomic_DNA"/>
</dbReference>
<dbReference type="KEGG" id="rmu:RMDY18_10410"/>
<dbReference type="PANTHER" id="PTHR34580">
    <property type="match status" value="1"/>
</dbReference>
<dbReference type="RefSeq" id="WP_012903534.1">
    <property type="nucleotide sequence ID" value="NC_013715.1"/>
</dbReference>
<feature type="region of interest" description="Disordered" evidence="1">
    <location>
        <begin position="598"/>
        <end position="620"/>
    </location>
</feature>
<dbReference type="STRING" id="680646.RMDY18_10410"/>
<reference evidence="3 4" key="3">
    <citation type="journal article" date="2010" name="Sequencing">
        <title>Complete Genome Sequence of Rothia mucilaginosa DY-18: A Clinical Isolate with Dense Meshwork-Like Structures from a Persistent Apical Periodontitis Lesion.</title>
        <authorList>
            <person name="Yamane K."/>
            <person name="Nambu T."/>
            <person name="Yamanaka T."/>
            <person name="Mashimo C."/>
            <person name="Sugimori C."/>
            <person name="Leung K.-P."/>
            <person name="Fukushima H."/>
        </authorList>
    </citation>
    <scope>NUCLEOTIDE SEQUENCE [LARGE SCALE GENOMIC DNA]</scope>
    <source>
        <strain evidence="3 4">DY-18</strain>
    </source>
</reference>
<sequence length="776" mass="85478">MSTAAQLFMTLNRLATVAEAPDEATRRNGISRDEFLSLLGIKTSAPGAALSEASERAFERAKQTLRDAGARITHFTTDTSGRYRLNAEAPDSLTAWNPTAEEFRLLNAELRGWEGTELQDEAYRILRKIALTSEHLTDEALTAANVTRIEEIKRDNQPPLIKTVKQRARDLHAYREHIQRLHFSDDPHLYELFTAYAQRKTLNFTYQGSDGDIKTYEKVSVAGLIYSYGSWYLVAHFPLGNKTPEERKTYTYRTDRIRSLDVFSSTDPAPINPDYEARTRLKKISGYEETLAVLDPNPGTGDPAAPFTVPSYGAVDSAIDATCAGWLIQPRHNTGNSASGASVTGRQQDSHAAQQELLRDLIALHTGEPETPTKWFPTTQRSRNDALDDLDDLILALHRADRWADVHDEAPMPLNKLNPLYRVDNDNAAKLDKIINAIYEDFDEVPFYSEAKNPDAPTPARTNLLPEFGDGAASLTLLNYARLTDTELAILVFTLSAADLMYPGDPRPAAILAALAEAYPRTADCAKHLLFAPEDPLLQDARAALASGRALTITYGNSTRDAERVVDPVALTLHRDRLYLHAWCRASEARHLATLSESPAAENVKPASAAGEKAASAGAEPTPVEPVFWRNFRLTRISSYAPAGEAQAHYIGPNHDSTVNDWHAKQHKTTTNPSVELRIHPTDHTPGGETLENLTATYKRRSAEHARKGTKTTHVRVHYNNIAGAGDKNILDTVIAHRGALELIGPAHLRAALLDQLQILNASSRSGTPAGVPAEK</sequence>
<reference evidence="3 4" key="2">
    <citation type="journal article" date="2010" name="J Osaka Dent Univ">
        <title>Isolation and identification of Rothia mucilaginosa from persistent apical periodontitis lesions.</title>
        <authorList>
            <person name="Yamane K."/>
            <person name="Yoshida M."/>
            <person name="Fujihira T."/>
            <person name="Baba T."/>
            <person name="Tsuji N."/>
            <person name="Hayashi H."/>
            <person name="Sugimori C."/>
            <person name="Yamanaka T."/>
            <person name="Mashimo C."/>
            <person name="Nambu T."/>
            <person name="Kawai H."/>
            <person name="Fukushima H."/>
        </authorList>
    </citation>
    <scope>NUCLEOTIDE SEQUENCE [LARGE SCALE GENOMIC DNA]</scope>
    <source>
        <strain evidence="3 4">DY-18</strain>
    </source>
</reference>
<organism evidence="3 4">
    <name type="scientific">Rothia mucilaginosa (strain DY-18)</name>
    <name type="common">Stomatococcus mucilaginosus</name>
    <dbReference type="NCBI Taxonomy" id="680646"/>
    <lineage>
        <taxon>Bacteria</taxon>
        <taxon>Bacillati</taxon>
        <taxon>Actinomycetota</taxon>
        <taxon>Actinomycetes</taxon>
        <taxon>Micrococcales</taxon>
        <taxon>Micrococcaceae</taxon>
        <taxon>Rothia</taxon>
    </lineage>
</organism>
<dbReference type="AlphaFoldDB" id="D2NT97"/>
<feature type="compositionally biased region" description="Low complexity" evidence="1">
    <location>
        <begin position="605"/>
        <end position="620"/>
    </location>
</feature>